<protein>
    <submittedName>
        <fullName evidence="1">Acetyl-CoA acetyltransferase</fullName>
    </submittedName>
</protein>
<name>A0AAV1ME73_9CAUD</name>
<proteinExistence type="predicted"/>
<evidence type="ECO:0000313" key="2">
    <source>
        <dbReference type="Proteomes" id="UP001497442"/>
    </source>
</evidence>
<sequence>MAKYGDAFTVTGGAFRQHSRQTIATALPLPIVSETDLKSVKSAVNMAKLSGKQKGAMVCVDKGGDDLYIAIATGSEPADPWFALANESDKVTPVS</sequence>
<organism evidence="1 2">
    <name type="scientific">Klebsiella phage vB_Kpl_K44PH129C1</name>
    <dbReference type="NCBI Taxonomy" id="3071657"/>
    <lineage>
        <taxon>Viruses</taxon>
        <taxon>Duplodnaviria</taxon>
        <taxon>Heunggongvirae</taxon>
        <taxon>Uroviricota</taxon>
        <taxon>Caudoviricetes</taxon>
        <taxon>Autographivirales</taxon>
        <taxon>Autosignataviridae</taxon>
        <taxon>Molineuxvirinae</taxon>
        <taxon>Ulipvirus</taxon>
        <taxon>Ulipvirus K44PH129C1</taxon>
    </lineage>
</organism>
<dbReference type="Proteomes" id="UP001497442">
    <property type="component" value="Chromosome"/>
</dbReference>
<keyword evidence="2" id="KW-1185">Reference proteome</keyword>
<reference evidence="1 2" key="1">
    <citation type="submission" date="2023-10" db="EMBL/GenBank/DDBJ databases">
        <authorList>
            <person name="Robby Concha-Eloko"/>
            <person name="Pilar Barberan- Martinez"/>
            <person name="Rafael Sanjuan"/>
            <person name="Pilar Domingo-Calap"/>
        </authorList>
    </citation>
    <scope>NUCLEOTIDE SEQUENCE [LARGE SCALE GENOMIC DNA]</scope>
</reference>
<accession>A0AAV1ME73</accession>
<gene>
    <name evidence="1" type="ORF">K44PH129C1_LOCUS4</name>
</gene>
<dbReference type="EMBL" id="OY978837">
    <property type="protein sequence ID" value="CAK6596320.1"/>
    <property type="molecule type" value="Genomic_DNA"/>
</dbReference>
<evidence type="ECO:0000313" key="1">
    <source>
        <dbReference type="EMBL" id="CAK6596320.1"/>
    </source>
</evidence>